<feature type="compositionally biased region" description="Low complexity" evidence="1">
    <location>
        <begin position="224"/>
        <end position="237"/>
    </location>
</feature>
<keyword evidence="3" id="KW-1185">Reference proteome</keyword>
<dbReference type="AlphaFoldDB" id="A0A4C1WP23"/>
<feature type="compositionally biased region" description="Basic and acidic residues" evidence="1">
    <location>
        <begin position="1"/>
        <end position="19"/>
    </location>
</feature>
<dbReference type="OrthoDB" id="5984255at2759"/>
<evidence type="ECO:0008006" key="4">
    <source>
        <dbReference type="Google" id="ProtNLM"/>
    </source>
</evidence>
<evidence type="ECO:0000256" key="1">
    <source>
        <dbReference type="SAM" id="MobiDB-lite"/>
    </source>
</evidence>
<evidence type="ECO:0000313" key="3">
    <source>
        <dbReference type="Proteomes" id="UP000299102"/>
    </source>
</evidence>
<organism evidence="2 3">
    <name type="scientific">Eumeta variegata</name>
    <name type="common">Bagworm moth</name>
    <name type="synonym">Eumeta japonica</name>
    <dbReference type="NCBI Taxonomy" id="151549"/>
    <lineage>
        <taxon>Eukaryota</taxon>
        <taxon>Metazoa</taxon>
        <taxon>Ecdysozoa</taxon>
        <taxon>Arthropoda</taxon>
        <taxon>Hexapoda</taxon>
        <taxon>Insecta</taxon>
        <taxon>Pterygota</taxon>
        <taxon>Neoptera</taxon>
        <taxon>Endopterygota</taxon>
        <taxon>Lepidoptera</taxon>
        <taxon>Glossata</taxon>
        <taxon>Ditrysia</taxon>
        <taxon>Tineoidea</taxon>
        <taxon>Psychidae</taxon>
        <taxon>Oiketicinae</taxon>
        <taxon>Eumeta</taxon>
    </lineage>
</organism>
<evidence type="ECO:0000313" key="2">
    <source>
        <dbReference type="EMBL" id="GBP51857.1"/>
    </source>
</evidence>
<proteinExistence type="predicted"/>
<reference evidence="2 3" key="1">
    <citation type="journal article" date="2019" name="Commun. Biol.">
        <title>The bagworm genome reveals a unique fibroin gene that provides high tensile strength.</title>
        <authorList>
            <person name="Kono N."/>
            <person name="Nakamura H."/>
            <person name="Ohtoshi R."/>
            <person name="Tomita M."/>
            <person name="Numata K."/>
            <person name="Arakawa K."/>
        </authorList>
    </citation>
    <scope>NUCLEOTIDE SEQUENCE [LARGE SCALE GENOMIC DNA]</scope>
</reference>
<comment type="caution">
    <text evidence="2">The sequence shown here is derived from an EMBL/GenBank/DDBJ whole genome shotgun (WGS) entry which is preliminary data.</text>
</comment>
<protein>
    <recommendedName>
        <fullName evidence="4">BESS domain-containing protein</fullName>
    </recommendedName>
</protein>
<feature type="region of interest" description="Disordered" evidence="1">
    <location>
        <begin position="197"/>
        <end position="237"/>
    </location>
</feature>
<accession>A0A4C1WP23</accession>
<name>A0A4C1WP23_EUMVA</name>
<gene>
    <name evidence="2" type="ORF">EVAR_88562_1</name>
</gene>
<feature type="region of interest" description="Disordered" evidence="1">
    <location>
        <begin position="1"/>
        <end position="38"/>
    </location>
</feature>
<feature type="compositionally biased region" description="Polar residues" evidence="1">
    <location>
        <begin position="197"/>
        <end position="219"/>
    </location>
</feature>
<dbReference type="EMBL" id="BGZK01000590">
    <property type="protein sequence ID" value="GBP51857.1"/>
    <property type="molecule type" value="Genomic_DNA"/>
</dbReference>
<sequence length="256" mass="28437">MIEESPKIRVDVIADERQGESCIPRGKPGNSSSGEAAKKRSDLLSFLDSLSSSQRSSITNVVNENLGDKSVIMENTHDISEGIQTPEDGIIIMENTHNSEEIQSNTQETDDFICYNNNHKKYNKAKSNKKWKHNAHGQECLNLLTQIANRNYTQSGLDENDFFFGLMTKIEKKLPPYEQVQLRLQIRSLVGNAELRQISNNSPQDSALSPRPSTSNNKYYANLVPSPMSTTTTTSSTSVSLIVAPSPQDTLLTTVD</sequence>
<dbReference type="Proteomes" id="UP000299102">
    <property type="component" value="Unassembled WGS sequence"/>
</dbReference>